<sequence>MIEVRFHGRGGQGAVTSAELMAQAAIAEGKYAQAFPSFGPERRGAPLQAFLRISDEQIRLREKIYEPDVVVVLDPSLLATGNVNAGLKPDGVLVVNSAKNVEAVRGECQFNGRTAIVDASKIAEEELGVPITNTTMLGALLKAAGHVDLKAIEKPLAARFGRIAEKNLRALKRAYEETVIEE</sequence>
<dbReference type="STRING" id="644282.Deba_3204"/>
<dbReference type="SUPFAM" id="SSF53323">
    <property type="entry name" value="Pyruvate-ferredoxin oxidoreductase, PFOR, domain III"/>
    <property type="match status" value="1"/>
</dbReference>
<dbReference type="NCBIfam" id="TIGR02175">
    <property type="entry name" value="PorC_KorC"/>
    <property type="match status" value="1"/>
</dbReference>
<dbReference type="AlphaFoldDB" id="E1QLX2"/>
<dbReference type="InterPro" id="IPR019752">
    <property type="entry name" value="Pyrv/ketoisovalerate_OxRed_cat"/>
</dbReference>
<evidence type="ECO:0000259" key="2">
    <source>
        <dbReference type="Pfam" id="PF01558"/>
    </source>
</evidence>
<dbReference type="InterPro" id="IPR011894">
    <property type="entry name" value="PorC_KorC"/>
</dbReference>
<dbReference type="RefSeq" id="WP_013259993.1">
    <property type="nucleotide sequence ID" value="NC_014365.1"/>
</dbReference>
<dbReference type="EMBL" id="CP002085">
    <property type="protein sequence ID" value="ADK86557.1"/>
    <property type="molecule type" value="Genomic_DNA"/>
</dbReference>
<dbReference type="OrthoDB" id="9794954at2"/>
<organism evidence="3 4">
    <name type="scientific">Desulfarculus baarsii (strain ATCC 33931 / DSM 2075 / LMG 7858 / VKM B-1802 / 2st14)</name>
    <dbReference type="NCBI Taxonomy" id="644282"/>
    <lineage>
        <taxon>Bacteria</taxon>
        <taxon>Pseudomonadati</taxon>
        <taxon>Thermodesulfobacteriota</taxon>
        <taxon>Desulfarculia</taxon>
        <taxon>Desulfarculales</taxon>
        <taxon>Desulfarculaceae</taxon>
        <taxon>Desulfarculus</taxon>
    </lineage>
</organism>
<evidence type="ECO:0000256" key="1">
    <source>
        <dbReference type="ARBA" id="ARBA00023002"/>
    </source>
</evidence>
<evidence type="ECO:0000313" key="4">
    <source>
        <dbReference type="Proteomes" id="UP000009047"/>
    </source>
</evidence>
<protein>
    <submittedName>
        <fullName evidence="3">Pyruvate/ketoisovalerate oxidoreductase, gamma subunit</fullName>
    </submittedName>
</protein>
<dbReference type="PANTHER" id="PTHR43366">
    <property type="entry name" value="PYRUVATE SYNTHASE SUBUNIT PORC"/>
    <property type="match status" value="1"/>
</dbReference>
<dbReference type="Proteomes" id="UP000009047">
    <property type="component" value="Chromosome"/>
</dbReference>
<accession>E1QLX2</accession>
<reference evidence="3 4" key="1">
    <citation type="journal article" date="2010" name="Stand. Genomic Sci.">
        <title>Complete genome sequence of Desulfarculus baarsii type strain (2st14).</title>
        <authorList>
            <person name="Sun H."/>
            <person name="Spring S."/>
            <person name="Lapidus A."/>
            <person name="Davenport K."/>
            <person name="Del Rio T.G."/>
            <person name="Tice H."/>
            <person name="Nolan M."/>
            <person name="Copeland A."/>
            <person name="Cheng J.F."/>
            <person name="Lucas S."/>
            <person name="Tapia R."/>
            <person name="Goodwin L."/>
            <person name="Pitluck S."/>
            <person name="Ivanova N."/>
            <person name="Pagani I."/>
            <person name="Mavromatis K."/>
            <person name="Ovchinnikova G."/>
            <person name="Pati A."/>
            <person name="Chen A."/>
            <person name="Palaniappan K."/>
            <person name="Hauser L."/>
            <person name="Chang Y.J."/>
            <person name="Jeffries C.D."/>
            <person name="Detter J.C."/>
            <person name="Han C."/>
            <person name="Rohde M."/>
            <person name="Brambilla E."/>
            <person name="Goker M."/>
            <person name="Woyke T."/>
            <person name="Bristow J."/>
            <person name="Eisen J.A."/>
            <person name="Markowitz V."/>
            <person name="Hugenholtz P."/>
            <person name="Kyrpides N.C."/>
            <person name="Klenk H.P."/>
            <person name="Land M."/>
        </authorList>
    </citation>
    <scope>NUCLEOTIDE SEQUENCE [LARGE SCALE GENOMIC DNA]</scope>
    <source>
        <strain evidence="4">ATCC 33931 / DSM 2075 / LMG 7858 / VKM B-1802 / 2st14</strain>
    </source>
</reference>
<dbReference type="InterPro" id="IPR002869">
    <property type="entry name" value="Pyrv_flavodox_OxRed_cen"/>
</dbReference>
<feature type="domain" description="Pyruvate/ketoisovalerate oxidoreductase catalytic" evidence="2">
    <location>
        <begin position="10"/>
        <end position="176"/>
    </location>
</feature>
<keyword evidence="1" id="KW-0560">Oxidoreductase</keyword>
<dbReference type="Pfam" id="PF01558">
    <property type="entry name" value="POR"/>
    <property type="match status" value="1"/>
</dbReference>
<dbReference type="PANTHER" id="PTHR43366:SF1">
    <property type="entry name" value="PYRUVATE SYNTHASE SUBUNIT PORC"/>
    <property type="match status" value="1"/>
</dbReference>
<dbReference type="InterPro" id="IPR051626">
    <property type="entry name" value="Oxidoreductase_gamma_subunit"/>
</dbReference>
<dbReference type="eggNOG" id="COG1014">
    <property type="taxonomic scope" value="Bacteria"/>
</dbReference>
<gene>
    <name evidence="3" type="ordered locus">Deba_3204</name>
</gene>
<dbReference type="GO" id="GO:0016625">
    <property type="term" value="F:oxidoreductase activity, acting on the aldehyde or oxo group of donors, iron-sulfur protein as acceptor"/>
    <property type="evidence" value="ECO:0007669"/>
    <property type="project" value="InterPro"/>
</dbReference>
<keyword evidence="4" id="KW-1185">Reference proteome</keyword>
<dbReference type="KEGG" id="dbr:Deba_3204"/>
<name>E1QLX2_DESB2</name>
<dbReference type="HOGENOM" id="CLU_087284_2_0_7"/>
<evidence type="ECO:0000313" key="3">
    <source>
        <dbReference type="EMBL" id="ADK86557.1"/>
    </source>
</evidence>
<dbReference type="NCBIfam" id="NF006321">
    <property type="entry name" value="PRK08534.1"/>
    <property type="match status" value="1"/>
</dbReference>
<proteinExistence type="predicted"/>
<dbReference type="Gene3D" id="3.40.920.10">
    <property type="entry name" value="Pyruvate-ferredoxin oxidoreductase, PFOR, domain III"/>
    <property type="match status" value="1"/>
</dbReference>
<keyword evidence="3" id="KW-0670">Pyruvate</keyword>